<name>A0ACB9AIA3_CICIN</name>
<keyword evidence="2" id="KW-1185">Reference proteome</keyword>
<evidence type="ECO:0000313" key="1">
    <source>
        <dbReference type="EMBL" id="KAI3709877.1"/>
    </source>
</evidence>
<proteinExistence type="predicted"/>
<sequence>MVVKVYGPIYASPKRVLVCLVEKEIDFETIPVNIFAGENKSPGFLKLQPFGSVPVIQDGEYILFESRAIIRYYAKKYKSQGTDLLGKTMEDEGLVQQWLEVEAHNFEPPVLNLVRQIMFSSHYGITRDEQVIKESEEKLGKVLDIYEDRLSESRYLAGDFFSLAVLSHLPLTHYYWERVYDKGKETCECLVG</sequence>
<protein>
    <submittedName>
        <fullName evidence="1">Uncharacterized protein</fullName>
    </submittedName>
</protein>
<organism evidence="1 2">
    <name type="scientific">Cichorium intybus</name>
    <name type="common">Chicory</name>
    <dbReference type="NCBI Taxonomy" id="13427"/>
    <lineage>
        <taxon>Eukaryota</taxon>
        <taxon>Viridiplantae</taxon>
        <taxon>Streptophyta</taxon>
        <taxon>Embryophyta</taxon>
        <taxon>Tracheophyta</taxon>
        <taxon>Spermatophyta</taxon>
        <taxon>Magnoliopsida</taxon>
        <taxon>eudicotyledons</taxon>
        <taxon>Gunneridae</taxon>
        <taxon>Pentapetalae</taxon>
        <taxon>asterids</taxon>
        <taxon>campanulids</taxon>
        <taxon>Asterales</taxon>
        <taxon>Asteraceae</taxon>
        <taxon>Cichorioideae</taxon>
        <taxon>Cichorieae</taxon>
        <taxon>Cichoriinae</taxon>
        <taxon>Cichorium</taxon>
    </lineage>
</organism>
<evidence type="ECO:0000313" key="2">
    <source>
        <dbReference type="Proteomes" id="UP001055811"/>
    </source>
</evidence>
<reference evidence="1 2" key="2">
    <citation type="journal article" date="2022" name="Mol. Ecol. Resour.">
        <title>The genomes of chicory, endive, great burdock and yacon provide insights into Asteraceae paleo-polyploidization history and plant inulin production.</title>
        <authorList>
            <person name="Fan W."/>
            <person name="Wang S."/>
            <person name="Wang H."/>
            <person name="Wang A."/>
            <person name="Jiang F."/>
            <person name="Liu H."/>
            <person name="Zhao H."/>
            <person name="Xu D."/>
            <person name="Zhang Y."/>
        </authorList>
    </citation>
    <scope>NUCLEOTIDE SEQUENCE [LARGE SCALE GENOMIC DNA]</scope>
    <source>
        <strain evidence="2">cv. Punajuju</strain>
        <tissue evidence="1">Leaves</tissue>
    </source>
</reference>
<dbReference type="Proteomes" id="UP001055811">
    <property type="component" value="Linkage Group LG07"/>
</dbReference>
<reference evidence="2" key="1">
    <citation type="journal article" date="2022" name="Mol. Ecol. Resour.">
        <title>The genomes of chicory, endive, great burdock and yacon provide insights into Asteraceae palaeo-polyploidization history and plant inulin production.</title>
        <authorList>
            <person name="Fan W."/>
            <person name="Wang S."/>
            <person name="Wang H."/>
            <person name="Wang A."/>
            <person name="Jiang F."/>
            <person name="Liu H."/>
            <person name="Zhao H."/>
            <person name="Xu D."/>
            <person name="Zhang Y."/>
        </authorList>
    </citation>
    <scope>NUCLEOTIDE SEQUENCE [LARGE SCALE GENOMIC DNA]</scope>
    <source>
        <strain evidence="2">cv. Punajuju</strain>
    </source>
</reference>
<comment type="caution">
    <text evidence="1">The sequence shown here is derived from an EMBL/GenBank/DDBJ whole genome shotgun (WGS) entry which is preliminary data.</text>
</comment>
<accession>A0ACB9AIA3</accession>
<gene>
    <name evidence="1" type="ORF">L2E82_39645</name>
</gene>
<dbReference type="EMBL" id="CM042015">
    <property type="protein sequence ID" value="KAI3709877.1"/>
    <property type="molecule type" value="Genomic_DNA"/>
</dbReference>